<keyword evidence="4" id="KW-0902">Two-component regulatory system</keyword>
<protein>
    <recommendedName>
        <fullName evidence="2">histidine kinase</fullName>
        <ecNumber evidence="2">2.7.13.3</ecNumber>
    </recommendedName>
</protein>
<evidence type="ECO:0000313" key="6">
    <source>
        <dbReference type="EMBL" id="MCC2232564.1"/>
    </source>
</evidence>
<evidence type="ECO:0000256" key="4">
    <source>
        <dbReference type="ARBA" id="ARBA00023012"/>
    </source>
</evidence>
<evidence type="ECO:0000313" key="7">
    <source>
        <dbReference type="Proteomes" id="UP001198182"/>
    </source>
</evidence>
<dbReference type="InterPro" id="IPR003594">
    <property type="entry name" value="HATPase_dom"/>
</dbReference>
<dbReference type="PANTHER" id="PTHR34220:SF7">
    <property type="entry name" value="SENSOR HISTIDINE KINASE YPDA"/>
    <property type="match status" value="1"/>
</dbReference>
<dbReference type="GO" id="GO:0016020">
    <property type="term" value="C:membrane"/>
    <property type="evidence" value="ECO:0007669"/>
    <property type="project" value="InterPro"/>
</dbReference>
<evidence type="ECO:0000256" key="1">
    <source>
        <dbReference type="ARBA" id="ARBA00000085"/>
    </source>
</evidence>
<organism evidence="6 7">
    <name type="scientific">Hominifimenecus microfluidus</name>
    <dbReference type="NCBI Taxonomy" id="2885348"/>
    <lineage>
        <taxon>Bacteria</taxon>
        <taxon>Bacillati</taxon>
        <taxon>Bacillota</taxon>
        <taxon>Clostridia</taxon>
        <taxon>Lachnospirales</taxon>
        <taxon>Lachnospiraceae</taxon>
        <taxon>Hominifimenecus</taxon>
    </lineage>
</organism>
<dbReference type="InterPro" id="IPR050640">
    <property type="entry name" value="Bact_2-comp_sensor_kinase"/>
</dbReference>
<keyword evidence="3 6" id="KW-0418">Kinase</keyword>
<dbReference type="InterPro" id="IPR010559">
    <property type="entry name" value="Sig_transdc_His_kin_internal"/>
</dbReference>
<evidence type="ECO:0000256" key="3">
    <source>
        <dbReference type="ARBA" id="ARBA00022777"/>
    </source>
</evidence>
<keyword evidence="7" id="KW-1185">Reference proteome</keyword>
<dbReference type="EC" id="2.7.13.3" evidence="2"/>
<dbReference type="EMBL" id="JAJEQR010000076">
    <property type="protein sequence ID" value="MCC2232564.1"/>
    <property type="molecule type" value="Genomic_DNA"/>
</dbReference>
<dbReference type="PROSITE" id="PS50109">
    <property type="entry name" value="HIS_KIN"/>
    <property type="match status" value="1"/>
</dbReference>
<comment type="catalytic activity">
    <reaction evidence="1">
        <text>ATP + protein L-histidine = ADP + protein N-phospho-L-histidine.</text>
        <dbReference type="EC" id="2.7.13.3"/>
    </reaction>
</comment>
<evidence type="ECO:0000259" key="5">
    <source>
        <dbReference type="PROSITE" id="PS50109"/>
    </source>
</evidence>
<dbReference type="Pfam" id="PF06580">
    <property type="entry name" value="His_kinase"/>
    <property type="match status" value="1"/>
</dbReference>
<evidence type="ECO:0000256" key="2">
    <source>
        <dbReference type="ARBA" id="ARBA00012438"/>
    </source>
</evidence>
<dbReference type="AlphaFoldDB" id="A0AAE3ED98"/>
<gene>
    <name evidence="6" type="ORF">LKD81_16470</name>
</gene>
<dbReference type="Pfam" id="PF02518">
    <property type="entry name" value="HATPase_c"/>
    <property type="match status" value="1"/>
</dbReference>
<accession>A0AAE3ED98</accession>
<reference evidence="6" key="1">
    <citation type="submission" date="2021-10" db="EMBL/GenBank/DDBJ databases">
        <title>Anaerobic single-cell dispensing facilitates the cultivation of human gut bacteria.</title>
        <authorList>
            <person name="Afrizal A."/>
        </authorList>
    </citation>
    <scope>NUCLEOTIDE SEQUENCE</scope>
    <source>
        <strain evidence="6">CLA-AA-H215</strain>
    </source>
</reference>
<dbReference type="SUPFAM" id="SSF55874">
    <property type="entry name" value="ATPase domain of HSP90 chaperone/DNA topoisomerase II/histidine kinase"/>
    <property type="match status" value="1"/>
</dbReference>
<dbReference type="Proteomes" id="UP001198182">
    <property type="component" value="Unassembled WGS sequence"/>
</dbReference>
<dbReference type="SMART" id="SM00387">
    <property type="entry name" value="HATPase_c"/>
    <property type="match status" value="1"/>
</dbReference>
<proteinExistence type="predicted"/>
<dbReference type="InterPro" id="IPR004358">
    <property type="entry name" value="Sig_transdc_His_kin-like_C"/>
</dbReference>
<dbReference type="InterPro" id="IPR005467">
    <property type="entry name" value="His_kinase_dom"/>
</dbReference>
<dbReference type="RefSeq" id="WP_308454969.1">
    <property type="nucleotide sequence ID" value="NZ_JAJEQR010000076.1"/>
</dbReference>
<sequence length="285" mass="33103">MEILLSWKRKWKQWRGFIRELKRHGIDFYDRNQPDFRTEDGIRQLIEQIALSVNSGYSAHLMKVQAQINALNSQINPHFLYNTLEMIRSQALIQGAEDVAEMAETLSLMFRYSISKGDNLVTFREEMENLERYFTIQQYRFPNRFTLEKIFPDSEEIMNCRIPKLTLQPLIENAVYHGLEKKLGKGTITVRAFTVGKRLTIRVYDDGEGIAPERLEELQKAIEMGISYVYTDKRSKGNGVALININQRIQLQFGREYGLSISSVLHKGTIVELTLPVEYEECPVS</sequence>
<dbReference type="InterPro" id="IPR036890">
    <property type="entry name" value="HATPase_C_sf"/>
</dbReference>
<keyword evidence="3 6" id="KW-0808">Transferase</keyword>
<dbReference type="PRINTS" id="PR00344">
    <property type="entry name" value="BCTRLSENSOR"/>
</dbReference>
<feature type="domain" description="Histidine kinase" evidence="5">
    <location>
        <begin position="167"/>
        <end position="279"/>
    </location>
</feature>
<comment type="caution">
    <text evidence="6">The sequence shown here is derived from an EMBL/GenBank/DDBJ whole genome shotgun (WGS) entry which is preliminary data.</text>
</comment>
<dbReference type="Gene3D" id="3.30.565.10">
    <property type="entry name" value="Histidine kinase-like ATPase, C-terminal domain"/>
    <property type="match status" value="1"/>
</dbReference>
<dbReference type="GO" id="GO:0000155">
    <property type="term" value="F:phosphorelay sensor kinase activity"/>
    <property type="evidence" value="ECO:0007669"/>
    <property type="project" value="InterPro"/>
</dbReference>
<dbReference type="PANTHER" id="PTHR34220">
    <property type="entry name" value="SENSOR HISTIDINE KINASE YPDA"/>
    <property type="match status" value="1"/>
</dbReference>
<name>A0AAE3ED98_9FIRM</name>